<feature type="DNA-binding region" description="H-T-H motif" evidence="2">
    <location>
        <begin position="26"/>
        <end position="45"/>
    </location>
</feature>
<gene>
    <name evidence="4" type="ORF">IAG03_05670</name>
</gene>
<dbReference type="PANTHER" id="PTHR43479:SF7">
    <property type="entry name" value="TETR-FAMILY TRANSCRIPTIONAL REGULATOR"/>
    <property type="match status" value="1"/>
</dbReference>
<dbReference type="AlphaFoldDB" id="A0A926D8X5"/>
<dbReference type="SUPFAM" id="SSF46689">
    <property type="entry name" value="Homeodomain-like"/>
    <property type="match status" value="1"/>
</dbReference>
<dbReference type="InterPro" id="IPR039532">
    <property type="entry name" value="TetR_C_Firmicutes"/>
</dbReference>
<keyword evidence="1 2" id="KW-0238">DNA-binding</keyword>
<accession>A0A926D8X5</accession>
<dbReference type="InterPro" id="IPR001647">
    <property type="entry name" value="HTH_TetR"/>
</dbReference>
<sequence length="185" mass="21746">MSQFTKKAIEASFLELLNERPLDKIGIKDIVDRCEINRNTFYYYYRDIYALLEEIFREEAETILKAHDPVESWVDGFLQAIHFALENKRAIYHLYHSSGREWVETYMLQLAGHIMMDFVRDRAGSLQVAESDLQIIVSFYQYALVGMIFEWVREGMGMDAERFIRRVGVIFDGNIRHALENCAKS</sequence>
<evidence type="ECO:0000259" key="3">
    <source>
        <dbReference type="PROSITE" id="PS50977"/>
    </source>
</evidence>
<evidence type="ECO:0000256" key="1">
    <source>
        <dbReference type="ARBA" id="ARBA00023125"/>
    </source>
</evidence>
<evidence type="ECO:0000313" key="5">
    <source>
        <dbReference type="Proteomes" id="UP000651482"/>
    </source>
</evidence>
<dbReference type="PANTHER" id="PTHR43479">
    <property type="entry name" value="ACREF/ENVCD OPERON REPRESSOR-RELATED"/>
    <property type="match status" value="1"/>
</dbReference>
<proteinExistence type="predicted"/>
<organism evidence="4 5">
    <name type="scientific">Yeguia hominis</name>
    <dbReference type="NCBI Taxonomy" id="2763662"/>
    <lineage>
        <taxon>Bacteria</taxon>
        <taxon>Bacillati</taxon>
        <taxon>Bacillota</taxon>
        <taxon>Clostridia</taxon>
        <taxon>Eubacteriales</taxon>
        <taxon>Yeguiaceae</taxon>
        <taxon>Yeguia</taxon>
    </lineage>
</organism>
<protein>
    <submittedName>
        <fullName evidence="4">TetR/AcrR family transcriptional regulator</fullName>
    </submittedName>
</protein>
<dbReference type="PROSITE" id="PS50977">
    <property type="entry name" value="HTH_TETR_2"/>
    <property type="match status" value="1"/>
</dbReference>
<dbReference type="InterPro" id="IPR050624">
    <property type="entry name" value="HTH-type_Tx_Regulator"/>
</dbReference>
<dbReference type="Pfam" id="PF00440">
    <property type="entry name" value="TetR_N"/>
    <property type="match status" value="1"/>
</dbReference>
<dbReference type="RefSeq" id="WP_249318910.1">
    <property type="nucleotide sequence ID" value="NZ_JACRSN010000006.1"/>
</dbReference>
<dbReference type="GO" id="GO:0003677">
    <property type="term" value="F:DNA binding"/>
    <property type="evidence" value="ECO:0007669"/>
    <property type="project" value="UniProtKB-UniRule"/>
</dbReference>
<comment type="caution">
    <text evidence="4">The sequence shown here is derived from an EMBL/GenBank/DDBJ whole genome shotgun (WGS) entry which is preliminary data.</text>
</comment>
<evidence type="ECO:0000313" key="4">
    <source>
        <dbReference type="EMBL" id="MBC8533499.1"/>
    </source>
</evidence>
<dbReference type="Proteomes" id="UP000651482">
    <property type="component" value="Unassembled WGS sequence"/>
</dbReference>
<dbReference type="InterPro" id="IPR009057">
    <property type="entry name" value="Homeodomain-like_sf"/>
</dbReference>
<keyword evidence="5" id="KW-1185">Reference proteome</keyword>
<dbReference type="Pfam" id="PF14278">
    <property type="entry name" value="TetR_C_8"/>
    <property type="match status" value="1"/>
</dbReference>
<dbReference type="EMBL" id="JACRSN010000006">
    <property type="protein sequence ID" value="MBC8533499.1"/>
    <property type="molecule type" value="Genomic_DNA"/>
</dbReference>
<evidence type="ECO:0000256" key="2">
    <source>
        <dbReference type="PROSITE-ProRule" id="PRU00335"/>
    </source>
</evidence>
<name>A0A926D8X5_9FIRM</name>
<dbReference type="Gene3D" id="1.10.357.10">
    <property type="entry name" value="Tetracycline Repressor, domain 2"/>
    <property type="match status" value="1"/>
</dbReference>
<reference evidence="4" key="1">
    <citation type="submission" date="2020-08" db="EMBL/GenBank/DDBJ databases">
        <title>Genome public.</title>
        <authorList>
            <person name="Liu C."/>
            <person name="Sun Q."/>
        </authorList>
    </citation>
    <scope>NUCLEOTIDE SEQUENCE</scope>
    <source>
        <strain evidence="4">NSJ-40</strain>
    </source>
</reference>
<feature type="domain" description="HTH tetR-type" evidence="3">
    <location>
        <begin position="3"/>
        <end position="63"/>
    </location>
</feature>